<dbReference type="AlphaFoldDB" id="A0A2G9YWY5"/>
<comment type="caution">
    <text evidence="1">The sequence shown here is derived from an EMBL/GenBank/DDBJ whole genome shotgun (WGS) entry which is preliminary data.</text>
</comment>
<evidence type="ECO:0000313" key="2">
    <source>
        <dbReference type="Proteomes" id="UP000230273"/>
    </source>
</evidence>
<accession>A0A2G9YWY5</accession>
<proteinExistence type="predicted"/>
<organism evidence="1 2">
    <name type="scientific">Candidatus Nealsonbacteria bacterium CG23_combo_of_CG06-09_8_20_14_all_38_19</name>
    <dbReference type="NCBI Taxonomy" id="1974721"/>
    <lineage>
        <taxon>Bacteria</taxon>
        <taxon>Candidatus Nealsoniibacteriota</taxon>
    </lineage>
</organism>
<name>A0A2G9YWY5_9BACT</name>
<reference evidence="1 2" key="1">
    <citation type="submission" date="2017-09" db="EMBL/GenBank/DDBJ databases">
        <title>Depth-based differentiation of microbial function through sediment-hosted aquifers and enrichment of novel symbionts in the deep terrestrial subsurface.</title>
        <authorList>
            <person name="Probst A.J."/>
            <person name="Ladd B."/>
            <person name="Jarett J.K."/>
            <person name="Geller-Mcgrath D.E."/>
            <person name="Sieber C.M."/>
            <person name="Emerson J.B."/>
            <person name="Anantharaman K."/>
            <person name="Thomas B.C."/>
            <person name="Malmstrom R."/>
            <person name="Stieglmeier M."/>
            <person name="Klingl A."/>
            <person name="Woyke T."/>
            <person name="Ryan C.M."/>
            <person name="Banfield J.F."/>
        </authorList>
    </citation>
    <scope>NUCLEOTIDE SEQUENCE [LARGE SCALE GENOMIC DNA]</scope>
    <source>
        <strain evidence="1">CG23_combo_of_CG06-09_8_20_14_all_38_19</strain>
    </source>
</reference>
<evidence type="ECO:0000313" key="1">
    <source>
        <dbReference type="EMBL" id="PIP23699.1"/>
    </source>
</evidence>
<dbReference type="Proteomes" id="UP000230273">
    <property type="component" value="Unassembled WGS sequence"/>
</dbReference>
<sequence>MGKSEYAETGVDYVKLESFKQMMIDVAGITAAFPNKRKVFVEGDTPSFFNFNAFNTPAPPVFQI</sequence>
<protein>
    <submittedName>
        <fullName evidence="1">Uncharacterized protein</fullName>
    </submittedName>
</protein>
<gene>
    <name evidence="1" type="ORF">COX36_01965</name>
</gene>
<dbReference type="EMBL" id="PCRP01000030">
    <property type="protein sequence ID" value="PIP23699.1"/>
    <property type="molecule type" value="Genomic_DNA"/>
</dbReference>